<protein>
    <recommendedName>
        <fullName evidence="3">Helicase Helix-turn-helix domain-containing protein</fullName>
    </recommendedName>
</protein>
<name>A0A544THQ0_9BACI</name>
<dbReference type="GO" id="GO:0003677">
    <property type="term" value="F:DNA binding"/>
    <property type="evidence" value="ECO:0007669"/>
    <property type="project" value="InterPro"/>
</dbReference>
<dbReference type="Pfam" id="PF14493">
    <property type="entry name" value="HTH_40"/>
    <property type="match status" value="1"/>
</dbReference>
<dbReference type="OrthoDB" id="2354672at2"/>
<gene>
    <name evidence="4" type="ORF">FG382_02235</name>
</gene>
<keyword evidence="2" id="KW-0804">Transcription</keyword>
<keyword evidence="1" id="KW-0805">Transcription regulation</keyword>
<dbReference type="GO" id="GO:0006355">
    <property type="term" value="P:regulation of DNA-templated transcription"/>
    <property type="evidence" value="ECO:0007669"/>
    <property type="project" value="InterPro"/>
</dbReference>
<dbReference type="RefSeq" id="WP_142537234.1">
    <property type="nucleotide sequence ID" value="NZ_BMIE01000002.1"/>
</dbReference>
<sequence>MYFQQLLLLIIHKFQGERSSTAPYYLLKGKKSGQTIQDVTYFQLHPYFSLYPKLAKETYEEFMKNLHAEGFIVMNESRVAITEKGLHQIVSIRRPFYNGWVLRGKEFIFWGRLELIVQTLSQFQGNEKKFVPVQKSNEIHHFVKVFLQEKDFHSSSFGSHFKKQLFHLLENNRLLEIHRNLFVYRLSGYKNSGLTWEQLASHHHLNVVDVKFLFIECLHILLNDITEEKYPDLHVLTKGIYVQNPLTDSASKTSQLFAKGYSIEEIARMRFLKENTIEDHVIEIVSADPAFPIQAFISNEQVQKVLHIARERQTKKLKIIREELPDLSYFQIRLALTKGEEING</sequence>
<reference evidence="4 5" key="1">
    <citation type="submission" date="2019-05" db="EMBL/GenBank/DDBJ databases">
        <title>Psychrobacillus vulpis sp. nov., a new species isolated from feces of a red fox that inhabits in The Tablas de Daimiel Natural Park, Albacete, Spain.</title>
        <authorList>
            <person name="Rodriguez M."/>
            <person name="Reina J.C."/>
            <person name="Bejar V."/>
            <person name="Llamas I."/>
        </authorList>
    </citation>
    <scope>NUCLEOTIDE SEQUENCE [LARGE SCALE GENOMIC DNA]</scope>
    <source>
        <strain evidence="4 5">NEAU-3TGS17</strain>
    </source>
</reference>
<evidence type="ECO:0000313" key="4">
    <source>
        <dbReference type="EMBL" id="TQR16993.1"/>
    </source>
</evidence>
<organism evidence="4 5">
    <name type="scientific">Psychrobacillus lasiicapitis</name>
    <dbReference type="NCBI Taxonomy" id="1636719"/>
    <lineage>
        <taxon>Bacteria</taxon>
        <taxon>Bacillati</taxon>
        <taxon>Bacillota</taxon>
        <taxon>Bacilli</taxon>
        <taxon>Bacillales</taxon>
        <taxon>Bacillaceae</taxon>
        <taxon>Psychrobacillus</taxon>
    </lineage>
</organism>
<dbReference type="EMBL" id="VDGH01000001">
    <property type="protein sequence ID" value="TQR16993.1"/>
    <property type="molecule type" value="Genomic_DNA"/>
</dbReference>
<dbReference type="InterPro" id="IPR029491">
    <property type="entry name" value="Helicase_HTH"/>
</dbReference>
<evidence type="ECO:0000313" key="5">
    <source>
        <dbReference type="Proteomes" id="UP000317316"/>
    </source>
</evidence>
<feature type="domain" description="Helicase Helix-turn-helix" evidence="3">
    <location>
        <begin position="249"/>
        <end position="336"/>
    </location>
</feature>
<dbReference type="InterPro" id="IPR008308">
    <property type="entry name" value="YpbB-like"/>
</dbReference>
<comment type="caution">
    <text evidence="4">The sequence shown here is derived from an EMBL/GenBank/DDBJ whole genome shotgun (WGS) entry which is preliminary data.</text>
</comment>
<dbReference type="Proteomes" id="UP000317316">
    <property type="component" value="Unassembled WGS sequence"/>
</dbReference>
<dbReference type="PIRSF" id="PIRSF021350">
    <property type="entry name" value="UCP021350"/>
    <property type="match status" value="1"/>
</dbReference>
<dbReference type="AlphaFoldDB" id="A0A544THQ0"/>
<evidence type="ECO:0000256" key="1">
    <source>
        <dbReference type="ARBA" id="ARBA00023015"/>
    </source>
</evidence>
<evidence type="ECO:0000256" key="2">
    <source>
        <dbReference type="ARBA" id="ARBA00023163"/>
    </source>
</evidence>
<dbReference type="InterPro" id="IPR016032">
    <property type="entry name" value="Sig_transdc_resp-reg_C-effctor"/>
</dbReference>
<accession>A0A544THQ0</accession>
<proteinExistence type="predicted"/>
<dbReference type="SUPFAM" id="SSF46894">
    <property type="entry name" value="C-terminal effector domain of the bipartite response regulators"/>
    <property type="match status" value="1"/>
</dbReference>
<keyword evidence="5" id="KW-1185">Reference proteome</keyword>
<evidence type="ECO:0000259" key="3">
    <source>
        <dbReference type="Pfam" id="PF14493"/>
    </source>
</evidence>